<protein>
    <submittedName>
        <fullName evidence="6">Uncharacterized protein</fullName>
    </submittedName>
</protein>
<dbReference type="GO" id="GO:0005794">
    <property type="term" value="C:Golgi apparatus"/>
    <property type="evidence" value="ECO:0007669"/>
    <property type="project" value="TreeGrafter"/>
</dbReference>
<reference evidence="6 7" key="1">
    <citation type="journal article" date="2017" name="Curr. Biol.">
        <title>Genome architecture and evolution of a unichromosomal asexual nematode.</title>
        <authorList>
            <person name="Fradin H."/>
            <person name="Zegar C."/>
            <person name="Gutwein M."/>
            <person name="Lucas J."/>
            <person name="Kovtun M."/>
            <person name="Corcoran D."/>
            <person name="Baugh L.R."/>
            <person name="Kiontke K."/>
            <person name="Gunsalus K."/>
            <person name="Fitch D.H."/>
            <person name="Piano F."/>
        </authorList>
    </citation>
    <scope>NUCLEOTIDE SEQUENCE [LARGE SCALE GENOMIC DNA]</scope>
    <source>
        <strain evidence="6">PF1309</strain>
    </source>
</reference>
<gene>
    <name evidence="6" type="ORF">WR25_19447</name>
</gene>
<dbReference type="Pfam" id="PF01027">
    <property type="entry name" value="Bax1-I"/>
    <property type="match status" value="1"/>
</dbReference>
<dbReference type="PANTHER" id="PTHR23291">
    <property type="entry name" value="BAX INHIBITOR-RELATED"/>
    <property type="match status" value="1"/>
</dbReference>
<organism evidence="6 7">
    <name type="scientific">Diploscapter pachys</name>
    <dbReference type="NCBI Taxonomy" id="2018661"/>
    <lineage>
        <taxon>Eukaryota</taxon>
        <taxon>Metazoa</taxon>
        <taxon>Ecdysozoa</taxon>
        <taxon>Nematoda</taxon>
        <taxon>Chromadorea</taxon>
        <taxon>Rhabditida</taxon>
        <taxon>Rhabditina</taxon>
        <taxon>Rhabditomorpha</taxon>
        <taxon>Rhabditoidea</taxon>
        <taxon>Rhabditidae</taxon>
        <taxon>Diploscapter</taxon>
    </lineage>
</organism>
<feature type="transmembrane region" description="Helical" evidence="5">
    <location>
        <begin position="85"/>
        <end position="104"/>
    </location>
</feature>
<keyword evidence="3 5" id="KW-1133">Transmembrane helix</keyword>
<dbReference type="OrthoDB" id="7933078at2759"/>
<feature type="transmembrane region" description="Helical" evidence="5">
    <location>
        <begin position="183"/>
        <end position="204"/>
    </location>
</feature>
<dbReference type="EMBL" id="LIAE01010173">
    <property type="protein sequence ID" value="PAV66028.1"/>
    <property type="molecule type" value="Genomic_DNA"/>
</dbReference>
<accession>A0A2A2JWH1</accession>
<evidence type="ECO:0000256" key="3">
    <source>
        <dbReference type="ARBA" id="ARBA00022989"/>
    </source>
</evidence>
<evidence type="ECO:0000313" key="6">
    <source>
        <dbReference type="EMBL" id="PAV66028.1"/>
    </source>
</evidence>
<keyword evidence="4 5" id="KW-0472">Membrane</keyword>
<evidence type="ECO:0000256" key="1">
    <source>
        <dbReference type="ARBA" id="ARBA00004141"/>
    </source>
</evidence>
<name>A0A2A2JWH1_9BILA</name>
<keyword evidence="7" id="KW-1185">Reference proteome</keyword>
<dbReference type="STRING" id="2018661.A0A2A2JWH1"/>
<evidence type="ECO:0000256" key="5">
    <source>
        <dbReference type="RuleBase" id="RU004379"/>
    </source>
</evidence>
<dbReference type="AlphaFoldDB" id="A0A2A2JWH1"/>
<comment type="similarity">
    <text evidence="5">Belongs to the BI1 family.</text>
</comment>
<dbReference type="PANTHER" id="PTHR23291:SF127">
    <property type="entry name" value="PROTEIN LIFEGUARD 1-LIKE"/>
    <property type="match status" value="1"/>
</dbReference>
<evidence type="ECO:0000256" key="2">
    <source>
        <dbReference type="ARBA" id="ARBA00022692"/>
    </source>
</evidence>
<sequence>MVYEPVTYNPNQEHENLQPSAPLQDDVHHAEQGNKGGLSFDNRSIRQGFVRKVFCWVTIMMLITATIATGYMSAVVCAQYTAESVVLSLIVTTVVCALIIVFAMQTKYDLTSCMGYMFIFLMVIFVTAILLLICHLTRFYAAIPWLSFVYTLLITLFCVMYLAMDIQMLMGGEKIELSPEEHVMAAIQIYLDVLNLFWLILSLLGKKN</sequence>
<feature type="transmembrane region" description="Helical" evidence="5">
    <location>
        <begin position="53"/>
        <end position="73"/>
    </location>
</feature>
<evidence type="ECO:0000256" key="4">
    <source>
        <dbReference type="ARBA" id="ARBA00023136"/>
    </source>
</evidence>
<dbReference type="GO" id="GO:2001234">
    <property type="term" value="P:negative regulation of apoptotic signaling pathway"/>
    <property type="evidence" value="ECO:0007669"/>
    <property type="project" value="TreeGrafter"/>
</dbReference>
<evidence type="ECO:0000313" key="7">
    <source>
        <dbReference type="Proteomes" id="UP000218231"/>
    </source>
</evidence>
<proteinExistence type="inferred from homology"/>
<dbReference type="InterPro" id="IPR006214">
    <property type="entry name" value="Bax_inhibitor_1-related"/>
</dbReference>
<dbReference type="Proteomes" id="UP000218231">
    <property type="component" value="Unassembled WGS sequence"/>
</dbReference>
<feature type="transmembrane region" description="Helical" evidence="5">
    <location>
        <begin position="139"/>
        <end position="162"/>
    </location>
</feature>
<comment type="subcellular location">
    <subcellularLocation>
        <location evidence="1">Membrane</location>
        <topology evidence="1">Multi-pass membrane protein</topology>
    </subcellularLocation>
</comment>
<keyword evidence="2 5" id="KW-0812">Transmembrane</keyword>
<dbReference type="GO" id="GO:0005783">
    <property type="term" value="C:endoplasmic reticulum"/>
    <property type="evidence" value="ECO:0007669"/>
    <property type="project" value="TreeGrafter"/>
</dbReference>
<dbReference type="GO" id="GO:0016020">
    <property type="term" value="C:membrane"/>
    <property type="evidence" value="ECO:0007669"/>
    <property type="project" value="UniProtKB-SubCell"/>
</dbReference>
<comment type="caution">
    <text evidence="6">The sequence shown here is derived from an EMBL/GenBank/DDBJ whole genome shotgun (WGS) entry which is preliminary data.</text>
</comment>
<feature type="transmembrane region" description="Helical" evidence="5">
    <location>
        <begin position="116"/>
        <end position="133"/>
    </location>
</feature>